<dbReference type="OrthoDB" id="9988853at2"/>
<comment type="caution">
    <text evidence="1">The sequence shown here is derived from an EMBL/GenBank/DDBJ whole genome shotgun (WGS) entry which is preliminary data.</text>
</comment>
<gene>
    <name evidence="1" type="ORF">FPY71_06915</name>
</gene>
<dbReference type="RefSeq" id="WP_149299056.1">
    <property type="nucleotide sequence ID" value="NZ_VTWH01000002.1"/>
</dbReference>
<reference evidence="1 2" key="1">
    <citation type="submission" date="2019-08" db="EMBL/GenBank/DDBJ databases">
        <title>Aureimonas fodiniaquatilis sp. nov., isolated from a coal mine wastewater.</title>
        <authorList>
            <person name="Kim W."/>
        </authorList>
    </citation>
    <scope>NUCLEOTIDE SEQUENCE [LARGE SCALE GENOMIC DNA]</scope>
    <source>
        <strain evidence="1 2">CAU 1482</strain>
    </source>
</reference>
<evidence type="ECO:0000313" key="2">
    <source>
        <dbReference type="Proteomes" id="UP000324738"/>
    </source>
</evidence>
<dbReference type="AlphaFoldDB" id="A0A5B0DWL2"/>
<name>A0A5B0DWL2_9HYPH</name>
<accession>A0A5B0DWL2</accession>
<dbReference type="EMBL" id="VTWH01000002">
    <property type="protein sequence ID" value="KAA0970255.1"/>
    <property type="molecule type" value="Genomic_DNA"/>
</dbReference>
<organism evidence="1 2">
    <name type="scientific">Aureimonas fodinaquatilis</name>
    <dbReference type="NCBI Taxonomy" id="2565783"/>
    <lineage>
        <taxon>Bacteria</taxon>
        <taxon>Pseudomonadati</taxon>
        <taxon>Pseudomonadota</taxon>
        <taxon>Alphaproteobacteria</taxon>
        <taxon>Hyphomicrobiales</taxon>
        <taxon>Aurantimonadaceae</taxon>
        <taxon>Aureimonas</taxon>
    </lineage>
</organism>
<evidence type="ECO:0000313" key="1">
    <source>
        <dbReference type="EMBL" id="KAA0970255.1"/>
    </source>
</evidence>
<protein>
    <submittedName>
        <fullName evidence="1">Uncharacterized protein</fullName>
    </submittedName>
</protein>
<keyword evidence="2" id="KW-1185">Reference proteome</keyword>
<proteinExistence type="predicted"/>
<dbReference type="Proteomes" id="UP000324738">
    <property type="component" value="Unassembled WGS sequence"/>
</dbReference>
<sequence length="86" mass="9109">MRVAVAAEVTCPSQQSIRVCSIDTENARVAKQAPAETSCLGKAVLHAAQSDAVRMADKMLLAHTIDLLPQGSAGGRLERPPRELTV</sequence>